<dbReference type="AlphaFoldDB" id="A0A4P7NED3"/>
<gene>
    <name evidence="2" type="ORF">PoMZ_07131</name>
</gene>
<proteinExistence type="predicted"/>
<name>A0A4P7NED3_PYROR</name>
<feature type="chain" id="PRO_5020240199" evidence="1">
    <location>
        <begin position="24"/>
        <end position="142"/>
    </location>
</feature>
<organism evidence="2 3">
    <name type="scientific">Pyricularia oryzae</name>
    <name type="common">Rice blast fungus</name>
    <name type="synonym">Magnaporthe oryzae</name>
    <dbReference type="NCBI Taxonomy" id="318829"/>
    <lineage>
        <taxon>Eukaryota</taxon>
        <taxon>Fungi</taxon>
        <taxon>Dikarya</taxon>
        <taxon>Ascomycota</taxon>
        <taxon>Pezizomycotina</taxon>
        <taxon>Sordariomycetes</taxon>
        <taxon>Sordariomycetidae</taxon>
        <taxon>Magnaporthales</taxon>
        <taxon>Pyriculariaceae</taxon>
        <taxon>Pyricularia</taxon>
    </lineage>
</organism>
<evidence type="ECO:0000256" key="1">
    <source>
        <dbReference type="SAM" id="SignalP"/>
    </source>
</evidence>
<dbReference type="Proteomes" id="UP000294847">
    <property type="component" value="Chromosome 4"/>
</dbReference>
<keyword evidence="1" id="KW-0732">Signal</keyword>
<evidence type="ECO:0000313" key="3">
    <source>
        <dbReference type="Proteomes" id="UP000294847"/>
    </source>
</evidence>
<feature type="signal peptide" evidence="1">
    <location>
        <begin position="1"/>
        <end position="23"/>
    </location>
</feature>
<accession>A0A4P7NED3</accession>
<sequence>MLFSESTIAVLLAMFAHLSLVVAENAEASVKVKGGGIRRRGHGFSGGKQDFDPRGLFCNVDSANSDIDDHPLQCIQMAPIQGIHSAGAPMSCSAGKSDRIPTYMSLCQPLPCQRLSSKLWELHAVQEGFERCEGSEFGGGAV</sequence>
<protein>
    <submittedName>
        <fullName evidence="2">Uncharacterized protein</fullName>
    </submittedName>
</protein>
<evidence type="ECO:0000313" key="2">
    <source>
        <dbReference type="EMBL" id="QBZ60193.1"/>
    </source>
</evidence>
<dbReference type="EMBL" id="CP034207">
    <property type="protein sequence ID" value="QBZ60193.1"/>
    <property type="molecule type" value="Genomic_DNA"/>
</dbReference>
<reference evidence="2 3" key="1">
    <citation type="journal article" date="2019" name="Mol. Biol. Evol.">
        <title>Blast fungal genomes show frequent chromosomal changes, gene gains and losses, and effector gene turnover.</title>
        <authorList>
            <person name="Gomez Luciano L.B."/>
            <person name="Jason Tsai I."/>
            <person name="Chuma I."/>
            <person name="Tosa Y."/>
            <person name="Chen Y.H."/>
            <person name="Li J.Y."/>
            <person name="Li M.Y."/>
            <person name="Jade Lu M.Y."/>
            <person name="Nakayashiki H."/>
            <person name="Li W.H."/>
        </authorList>
    </citation>
    <scope>NUCLEOTIDE SEQUENCE [LARGE SCALE GENOMIC DNA]</scope>
    <source>
        <strain evidence="2">MZ5-1-6</strain>
    </source>
</reference>